<feature type="region of interest" description="Disordered" evidence="1">
    <location>
        <begin position="249"/>
        <end position="270"/>
    </location>
</feature>
<proteinExistence type="predicted"/>
<accession>A0AAD7ZP12</accession>
<reference evidence="2" key="2">
    <citation type="submission" date="2023-05" db="EMBL/GenBank/DDBJ databases">
        <authorList>
            <person name="Fouks B."/>
        </authorList>
    </citation>
    <scope>NUCLEOTIDE SEQUENCE</scope>
    <source>
        <strain evidence="2">Stay&amp;Tobe</strain>
        <tissue evidence="2">Testes</tissue>
    </source>
</reference>
<evidence type="ECO:0000313" key="3">
    <source>
        <dbReference type="Proteomes" id="UP001233999"/>
    </source>
</evidence>
<feature type="compositionally biased region" description="Low complexity" evidence="1">
    <location>
        <begin position="249"/>
        <end position="266"/>
    </location>
</feature>
<comment type="caution">
    <text evidence="2">The sequence shown here is derived from an EMBL/GenBank/DDBJ whole genome shotgun (WGS) entry which is preliminary data.</text>
</comment>
<evidence type="ECO:0000313" key="2">
    <source>
        <dbReference type="EMBL" id="KAJ9583891.1"/>
    </source>
</evidence>
<dbReference type="AlphaFoldDB" id="A0AAD7ZP12"/>
<dbReference type="Gene3D" id="3.40.50.800">
    <property type="entry name" value="Anticodon-binding domain"/>
    <property type="match status" value="2"/>
</dbReference>
<protein>
    <submittedName>
        <fullName evidence="2">Uncharacterized protein</fullName>
    </submittedName>
</protein>
<dbReference type="InterPro" id="IPR052600">
    <property type="entry name" value="Nuc_rcpt_coact/corep"/>
</dbReference>
<dbReference type="SUPFAM" id="SSF52954">
    <property type="entry name" value="Class II aaRS ABD-related"/>
    <property type="match status" value="1"/>
</dbReference>
<dbReference type="EMBL" id="JASPKZ010007505">
    <property type="protein sequence ID" value="KAJ9583891.1"/>
    <property type="molecule type" value="Genomic_DNA"/>
</dbReference>
<reference evidence="2" key="1">
    <citation type="journal article" date="2023" name="IScience">
        <title>Live-bearing cockroach genome reveals convergent evolutionary mechanisms linked to viviparity in insects and beyond.</title>
        <authorList>
            <person name="Fouks B."/>
            <person name="Harrison M.C."/>
            <person name="Mikhailova A.A."/>
            <person name="Marchal E."/>
            <person name="English S."/>
            <person name="Carruthers M."/>
            <person name="Jennings E.C."/>
            <person name="Chiamaka E.L."/>
            <person name="Frigard R.A."/>
            <person name="Pippel M."/>
            <person name="Attardo G.M."/>
            <person name="Benoit J.B."/>
            <person name="Bornberg-Bauer E."/>
            <person name="Tobe S.S."/>
        </authorList>
    </citation>
    <scope>NUCLEOTIDE SEQUENCE</scope>
    <source>
        <strain evidence="2">Stay&amp;Tobe</strain>
    </source>
</reference>
<dbReference type="PANTHER" id="PTHR23295">
    <property type="entry name" value="NUCLEAR RECEPTOR COACTIVATOR 5-RELATED"/>
    <property type="match status" value="1"/>
</dbReference>
<sequence>CTTSILPYLYAKFWRSTSYRGGIGDTRAKDYPSSGNVGSTDRTNDCEIIVVNKNQREYAEYIEHRLKQIGLTVDILFPNEENEEHRSLTLNILHGLPQEHRNMPLDDAVPLIMRNYEAYIRGEKLSAPISTSIPVVSSSIPLSERHPEAIQTNSVLNLLSDNRQLTVLQYDRVIRYLQDKRELQIQLELGDAKDLPPAKSSSEPTNKQQVDLQHRILNILNSTPGSVASSGSVLPKAVPAPVPPVPAPVGSSWGLSSQSGSASAGGPTPLLNDPTVQKALDSLIQGNLLHKISSHATTTASSLGAPPSQPLFGAFAGGVGRRF</sequence>
<keyword evidence="3" id="KW-1185">Reference proteome</keyword>
<evidence type="ECO:0000256" key="1">
    <source>
        <dbReference type="SAM" id="MobiDB-lite"/>
    </source>
</evidence>
<organism evidence="2 3">
    <name type="scientific">Diploptera punctata</name>
    <name type="common">Pacific beetle cockroach</name>
    <dbReference type="NCBI Taxonomy" id="6984"/>
    <lineage>
        <taxon>Eukaryota</taxon>
        <taxon>Metazoa</taxon>
        <taxon>Ecdysozoa</taxon>
        <taxon>Arthropoda</taxon>
        <taxon>Hexapoda</taxon>
        <taxon>Insecta</taxon>
        <taxon>Pterygota</taxon>
        <taxon>Neoptera</taxon>
        <taxon>Polyneoptera</taxon>
        <taxon>Dictyoptera</taxon>
        <taxon>Blattodea</taxon>
        <taxon>Blaberoidea</taxon>
        <taxon>Blaberidae</taxon>
        <taxon>Diplopterinae</taxon>
        <taxon>Diploptera</taxon>
    </lineage>
</organism>
<dbReference type="Proteomes" id="UP001233999">
    <property type="component" value="Unassembled WGS sequence"/>
</dbReference>
<gene>
    <name evidence="2" type="ORF">L9F63_021768</name>
</gene>
<feature type="non-terminal residue" evidence="2">
    <location>
        <position position="323"/>
    </location>
</feature>
<dbReference type="InterPro" id="IPR036621">
    <property type="entry name" value="Anticodon-bd_dom_sf"/>
</dbReference>
<name>A0AAD7ZP12_DIPPU</name>
<dbReference type="PANTHER" id="PTHR23295:SF6">
    <property type="entry name" value="NEOSIN, ISOFORM A"/>
    <property type="match status" value="1"/>
</dbReference>